<sequence length="308" mass="33220">MADQPIHYSLSELIAPAEEPVTTAEATSWMNVNTSADDTTIGSMITAARQQAEIFTRRRFVASMLRMSLDRFPTGNNPIFLRSPPLLYLKQIQYIDTNGTTQVWGDVAMEIRVTPATVEVGDVFDIIAAGVTIATFTATDATVANVTAGLETTWNASTSDYATYVTATDQTTYLELLGDTGQGFAVTTSTTDGGGADTQTLVAVEQNDESTVYTVDATSILPRIEPARTTVTLTGQDYPDTNPDINAVLIDYVAGYGAASAVPEITKAAIKFLVADMYEHRESQSEISLQDNQTVKDMLWSLRVPTAA</sequence>
<dbReference type="AlphaFoldDB" id="A0A0F9TIN8"/>
<reference evidence="1" key="1">
    <citation type="journal article" date="2015" name="Nature">
        <title>Complex archaea that bridge the gap between prokaryotes and eukaryotes.</title>
        <authorList>
            <person name="Spang A."/>
            <person name="Saw J.H."/>
            <person name="Jorgensen S.L."/>
            <person name="Zaremba-Niedzwiedzka K."/>
            <person name="Martijn J."/>
            <person name="Lind A.E."/>
            <person name="van Eijk R."/>
            <person name="Schleper C."/>
            <person name="Guy L."/>
            <person name="Ettema T.J."/>
        </authorList>
    </citation>
    <scope>NUCLEOTIDE SEQUENCE</scope>
</reference>
<name>A0A0F9TIN8_9ZZZZ</name>
<dbReference type="EMBL" id="LAZR01000220">
    <property type="protein sequence ID" value="KKN81135.1"/>
    <property type="molecule type" value="Genomic_DNA"/>
</dbReference>
<protein>
    <submittedName>
        <fullName evidence="1">Uncharacterized protein</fullName>
    </submittedName>
</protein>
<gene>
    <name evidence="1" type="ORF">LCGC14_0323540</name>
</gene>
<dbReference type="InterPro" id="IPR011738">
    <property type="entry name" value="Phage_CHP"/>
</dbReference>
<evidence type="ECO:0000313" key="1">
    <source>
        <dbReference type="EMBL" id="KKN81135.1"/>
    </source>
</evidence>
<proteinExistence type="predicted"/>
<dbReference type="NCBIfam" id="TIGR01560">
    <property type="entry name" value="put_DNA_pack"/>
    <property type="match status" value="1"/>
</dbReference>
<dbReference type="InterPro" id="IPR006450">
    <property type="entry name" value="Phage_HK97_gp6-like"/>
</dbReference>
<dbReference type="CDD" id="cd08054">
    <property type="entry name" value="gp6"/>
    <property type="match status" value="1"/>
</dbReference>
<dbReference type="Gene3D" id="1.10.3230.30">
    <property type="entry name" value="Phage gp6-like head-tail connector protein"/>
    <property type="match status" value="1"/>
</dbReference>
<organism evidence="1">
    <name type="scientific">marine sediment metagenome</name>
    <dbReference type="NCBI Taxonomy" id="412755"/>
    <lineage>
        <taxon>unclassified sequences</taxon>
        <taxon>metagenomes</taxon>
        <taxon>ecological metagenomes</taxon>
    </lineage>
</organism>
<dbReference type="NCBIfam" id="TIGR02215">
    <property type="entry name" value="phage_chp_gp8"/>
    <property type="match status" value="1"/>
</dbReference>
<comment type="caution">
    <text evidence="1">The sequence shown here is derived from an EMBL/GenBank/DDBJ whole genome shotgun (WGS) entry which is preliminary data.</text>
</comment>
<accession>A0A0F9TIN8</accession>